<keyword evidence="15" id="KW-1185">Reference proteome</keyword>
<keyword evidence="5 9" id="KW-0798">TonB box</keyword>
<evidence type="ECO:0000256" key="4">
    <source>
        <dbReference type="ARBA" id="ARBA00022692"/>
    </source>
</evidence>
<protein>
    <submittedName>
        <fullName evidence="14">Iron complex outermembrane recepter protein</fullName>
    </submittedName>
</protein>
<comment type="caution">
    <text evidence="14">The sequence shown here is derived from an EMBL/GenBank/DDBJ whole genome shotgun (WGS) entry which is preliminary data.</text>
</comment>
<organism evidence="14 15">
    <name type="scientific">Novosphingobium panipatense</name>
    <dbReference type="NCBI Taxonomy" id="428991"/>
    <lineage>
        <taxon>Bacteria</taxon>
        <taxon>Pseudomonadati</taxon>
        <taxon>Pseudomonadota</taxon>
        <taxon>Alphaproteobacteria</taxon>
        <taxon>Sphingomonadales</taxon>
        <taxon>Sphingomonadaceae</taxon>
        <taxon>Novosphingobium</taxon>
    </lineage>
</organism>
<feature type="chain" id="PRO_5045384984" evidence="11">
    <location>
        <begin position="30"/>
        <end position="728"/>
    </location>
</feature>
<feature type="compositionally biased region" description="Basic and acidic residues" evidence="10">
    <location>
        <begin position="32"/>
        <end position="54"/>
    </location>
</feature>
<evidence type="ECO:0000259" key="13">
    <source>
        <dbReference type="Pfam" id="PF07715"/>
    </source>
</evidence>
<evidence type="ECO:0000256" key="3">
    <source>
        <dbReference type="ARBA" id="ARBA00022452"/>
    </source>
</evidence>
<comment type="similarity">
    <text evidence="8 9">Belongs to the TonB-dependent receptor family.</text>
</comment>
<evidence type="ECO:0000256" key="10">
    <source>
        <dbReference type="SAM" id="MobiDB-lite"/>
    </source>
</evidence>
<evidence type="ECO:0000256" key="1">
    <source>
        <dbReference type="ARBA" id="ARBA00004571"/>
    </source>
</evidence>
<dbReference type="PROSITE" id="PS52016">
    <property type="entry name" value="TONB_DEPENDENT_REC_3"/>
    <property type="match status" value="1"/>
</dbReference>
<reference evidence="14 15" key="1">
    <citation type="submission" date="2017-05" db="EMBL/GenBank/DDBJ databases">
        <authorList>
            <person name="Varghese N."/>
            <person name="Submissions S."/>
        </authorList>
    </citation>
    <scope>NUCLEOTIDE SEQUENCE [LARGE SCALE GENOMIC DNA]</scope>
    <source>
        <strain evidence="14 15">SM16</strain>
    </source>
</reference>
<feature type="signal peptide" evidence="11">
    <location>
        <begin position="1"/>
        <end position="29"/>
    </location>
</feature>
<dbReference type="PANTHER" id="PTHR30069:SF40">
    <property type="entry name" value="TONB-DEPENDENT RECEPTOR NMB0964-RELATED"/>
    <property type="match status" value="1"/>
</dbReference>
<evidence type="ECO:0000256" key="6">
    <source>
        <dbReference type="ARBA" id="ARBA00023136"/>
    </source>
</evidence>
<dbReference type="Gene3D" id="2.170.130.10">
    <property type="entry name" value="TonB-dependent receptor, plug domain"/>
    <property type="match status" value="1"/>
</dbReference>
<evidence type="ECO:0000313" key="14">
    <source>
        <dbReference type="EMBL" id="SMP57910.1"/>
    </source>
</evidence>
<feature type="compositionally biased region" description="Basic and acidic residues" evidence="10">
    <location>
        <begin position="322"/>
        <end position="339"/>
    </location>
</feature>
<comment type="subcellular location">
    <subcellularLocation>
        <location evidence="1 8">Cell outer membrane</location>
        <topology evidence="1 8">Multi-pass membrane protein</topology>
    </subcellularLocation>
</comment>
<dbReference type="Pfam" id="PF00593">
    <property type="entry name" value="TonB_dep_Rec_b-barrel"/>
    <property type="match status" value="1"/>
</dbReference>
<evidence type="ECO:0000313" key="15">
    <source>
        <dbReference type="Proteomes" id="UP001157910"/>
    </source>
</evidence>
<dbReference type="RefSeq" id="WP_283405373.1">
    <property type="nucleotide sequence ID" value="NZ_FXUI01000002.1"/>
</dbReference>
<keyword evidence="4 8" id="KW-0812">Transmembrane</keyword>
<dbReference type="SUPFAM" id="SSF56935">
    <property type="entry name" value="Porins"/>
    <property type="match status" value="1"/>
</dbReference>
<dbReference type="InterPro" id="IPR036942">
    <property type="entry name" value="Beta-barrel_TonB_sf"/>
</dbReference>
<feature type="region of interest" description="Disordered" evidence="10">
    <location>
        <begin position="316"/>
        <end position="344"/>
    </location>
</feature>
<dbReference type="InterPro" id="IPR012910">
    <property type="entry name" value="Plug_dom"/>
</dbReference>
<evidence type="ECO:0000256" key="11">
    <source>
        <dbReference type="SAM" id="SignalP"/>
    </source>
</evidence>
<keyword evidence="11" id="KW-0732">Signal</keyword>
<dbReference type="InterPro" id="IPR039426">
    <property type="entry name" value="TonB-dep_rcpt-like"/>
</dbReference>
<feature type="domain" description="TonB-dependent receptor-like beta-barrel" evidence="12">
    <location>
        <begin position="286"/>
        <end position="697"/>
    </location>
</feature>
<keyword evidence="2 8" id="KW-0813">Transport</keyword>
<evidence type="ECO:0000256" key="7">
    <source>
        <dbReference type="ARBA" id="ARBA00023237"/>
    </source>
</evidence>
<feature type="region of interest" description="Disordered" evidence="10">
    <location>
        <begin position="27"/>
        <end position="60"/>
    </location>
</feature>
<dbReference type="InterPro" id="IPR037066">
    <property type="entry name" value="Plug_dom_sf"/>
</dbReference>
<evidence type="ECO:0000256" key="8">
    <source>
        <dbReference type="PROSITE-ProRule" id="PRU01360"/>
    </source>
</evidence>
<dbReference type="Gene3D" id="2.40.170.20">
    <property type="entry name" value="TonB-dependent receptor, beta-barrel domain"/>
    <property type="match status" value="1"/>
</dbReference>
<dbReference type="PANTHER" id="PTHR30069">
    <property type="entry name" value="TONB-DEPENDENT OUTER MEMBRANE RECEPTOR"/>
    <property type="match status" value="1"/>
</dbReference>
<evidence type="ECO:0000256" key="5">
    <source>
        <dbReference type="ARBA" id="ARBA00023077"/>
    </source>
</evidence>
<keyword evidence="6 8" id="KW-0472">Membrane</keyword>
<sequence length="728" mass="78201">MRYRLFKAALLACASLGSVTSVLPSQASAQEVEPRKAPPPPDVHEVPHPDREPPVQDSAPGRDIVVVGHPPTDFGLLSATASLAGDALLTRIRGQIGETLSSLPGVSSTAFAPGASRPVLRGFSGDRVSVMIDGIGSLDASNISVDHAVVFDPLTIDHVDVFHGPSVLLYGGNAIGGAVNAIDKRIPRQVPDRITATGIGGYGTAADERSLSGAIEAPLGDRFVAHADASWRKADDLRVGGKIYSPALREDMRHAAEHLREEGEEGEATALEAQTVRSGRLTDSAARTLTLGAGLAFIDADGNLGISYQHYDTRYGVPSRPETGHGHEEDHEEGHDHGEGPVSIGLKQDRFDLRGEVRLSGFLESLQVRGAYADYRHTEFEGSEVGTVFEGEGIETRLDLIQATRNGWRGRSGVQYLSRSLVTTGPEAVVPDYRIDRVGVFTLQSLDLGAGFTVDASGRYDSSRATSRSGDFSRSYDLASAAAGASWRSGKGFSVGANFVHGERAPSPEELLSDGLHVATQAYEVGDRALDKERSDAFEAYVRYRQPSFEVSLTGYLSDFDNYITPLATGEEEQGQPVYRYTGVGARFRGFEASGSVRATRWDGGELRLDALADYTHAQIKGHGPVPRIPPLRLRGGATATFDTVRLRGELEWNARQNRVGPFENATAAFTVVNVSADWHPMGEDGPVTLMLSADNLFDVIGRRAASFTSDFVPIAGRDVRLTAKFTY</sequence>
<dbReference type="EMBL" id="FXUI01000002">
    <property type="protein sequence ID" value="SMP57910.1"/>
    <property type="molecule type" value="Genomic_DNA"/>
</dbReference>
<name>A0ABY1Q3C4_9SPHN</name>
<keyword evidence="7 8" id="KW-0998">Cell outer membrane</keyword>
<evidence type="ECO:0000256" key="2">
    <source>
        <dbReference type="ARBA" id="ARBA00022448"/>
    </source>
</evidence>
<accession>A0ABY1Q3C4</accession>
<proteinExistence type="inferred from homology"/>
<keyword evidence="3 8" id="KW-1134">Transmembrane beta strand</keyword>
<evidence type="ECO:0000256" key="9">
    <source>
        <dbReference type="RuleBase" id="RU003357"/>
    </source>
</evidence>
<dbReference type="Pfam" id="PF07715">
    <property type="entry name" value="Plug"/>
    <property type="match status" value="1"/>
</dbReference>
<dbReference type="InterPro" id="IPR000531">
    <property type="entry name" value="Beta-barrel_TonB"/>
</dbReference>
<evidence type="ECO:0000259" key="12">
    <source>
        <dbReference type="Pfam" id="PF00593"/>
    </source>
</evidence>
<gene>
    <name evidence="14" type="ORF">SAMN06296065_102369</name>
</gene>
<dbReference type="Proteomes" id="UP001157910">
    <property type="component" value="Unassembled WGS sequence"/>
</dbReference>
<feature type="domain" description="TonB-dependent receptor plug" evidence="13">
    <location>
        <begin position="90"/>
        <end position="178"/>
    </location>
</feature>